<sequence length="64" mass="7571">MGESFQNERFNQIKFRVWCVSNAPSLRLPKCRKSSSIVILKSRSSSDCDFRYEFHLLFYCLVSD</sequence>
<dbReference type="AlphaFoldDB" id="A0A5D3ABS6"/>
<protein>
    <submittedName>
        <fullName evidence="1">Uncharacterized protein</fullName>
    </submittedName>
</protein>
<evidence type="ECO:0000313" key="1">
    <source>
        <dbReference type="EMBL" id="TYJ47571.1"/>
    </source>
</evidence>
<proteinExistence type="predicted"/>
<dbReference type="Proteomes" id="UP000323597">
    <property type="component" value="Chromosome A02"/>
</dbReference>
<reference evidence="1 2" key="1">
    <citation type="submission" date="2019-07" db="EMBL/GenBank/DDBJ databases">
        <title>WGS assembly of Gossypium mustelinum.</title>
        <authorList>
            <person name="Chen Z.J."/>
            <person name="Sreedasyam A."/>
            <person name="Ando A."/>
            <person name="Song Q."/>
            <person name="De L."/>
            <person name="Hulse-Kemp A."/>
            <person name="Ding M."/>
            <person name="Ye W."/>
            <person name="Kirkbride R."/>
            <person name="Jenkins J."/>
            <person name="Plott C."/>
            <person name="Lovell J."/>
            <person name="Lin Y.-M."/>
            <person name="Vaughn R."/>
            <person name="Liu B."/>
            <person name="Li W."/>
            <person name="Simpson S."/>
            <person name="Scheffler B."/>
            <person name="Saski C."/>
            <person name="Grover C."/>
            <person name="Hu G."/>
            <person name="Conover J."/>
            <person name="Carlson J."/>
            <person name="Shu S."/>
            <person name="Boston L."/>
            <person name="Williams M."/>
            <person name="Peterson D."/>
            <person name="Mcgee K."/>
            <person name="Jones D."/>
            <person name="Wendel J."/>
            <person name="Stelly D."/>
            <person name="Grimwood J."/>
            <person name="Schmutz J."/>
        </authorList>
    </citation>
    <scope>NUCLEOTIDE SEQUENCE [LARGE SCALE GENOMIC DNA]</scope>
    <source>
        <strain evidence="1">1408120.09</strain>
    </source>
</reference>
<dbReference type="EMBL" id="CM017637">
    <property type="protein sequence ID" value="TYJ47571.1"/>
    <property type="molecule type" value="Genomic_DNA"/>
</dbReference>
<gene>
    <name evidence="1" type="ORF">E1A91_A02G199300v1</name>
</gene>
<organism evidence="1 2">
    <name type="scientific">Gossypium mustelinum</name>
    <name type="common">Cotton</name>
    <name type="synonym">Gossypium caicoense</name>
    <dbReference type="NCBI Taxonomy" id="34275"/>
    <lineage>
        <taxon>Eukaryota</taxon>
        <taxon>Viridiplantae</taxon>
        <taxon>Streptophyta</taxon>
        <taxon>Embryophyta</taxon>
        <taxon>Tracheophyta</taxon>
        <taxon>Spermatophyta</taxon>
        <taxon>Magnoliopsida</taxon>
        <taxon>eudicotyledons</taxon>
        <taxon>Gunneridae</taxon>
        <taxon>Pentapetalae</taxon>
        <taxon>rosids</taxon>
        <taxon>malvids</taxon>
        <taxon>Malvales</taxon>
        <taxon>Malvaceae</taxon>
        <taxon>Malvoideae</taxon>
        <taxon>Gossypium</taxon>
    </lineage>
</organism>
<accession>A0A5D3ABS6</accession>
<name>A0A5D3ABS6_GOSMU</name>
<evidence type="ECO:0000313" key="2">
    <source>
        <dbReference type="Proteomes" id="UP000323597"/>
    </source>
</evidence>
<keyword evidence="2" id="KW-1185">Reference proteome</keyword>